<proteinExistence type="predicted"/>
<reference evidence="2" key="2">
    <citation type="journal article" date="2015" name="Data Brief">
        <title>Shoot transcriptome of the giant reed, Arundo donax.</title>
        <authorList>
            <person name="Barrero R.A."/>
            <person name="Guerrero F.D."/>
            <person name="Moolhuijzen P."/>
            <person name="Goolsby J.A."/>
            <person name="Tidwell J."/>
            <person name="Bellgard S.E."/>
            <person name="Bellgard M.I."/>
        </authorList>
    </citation>
    <scope>NUCLEOTIDE SEQUENCE</scope>
    <source>
        <tissue evidence="2">Shoot tissue taken approximately 20 cm above the soil surface</tissue>
    </source>
</reference>
<feature type="compositionally biased region" description="Low complexity" evidence="1">
    <location>
        <begin position="120"/>
        <end position="135"/>
    </location>
</feature>
<dbReference type="AlphaFoldDB" id="A0A0A9HJ75"/>
<reference evidence="2" key="1">
    <citation type="submission" date="2014-09" db="EMBL/GenBank/DDBJ databases">
        <authorList>
            <person name="Magalhaes I.L.F."/>
            <person name="Oliveira U."/>
            <person name="Santos F.R."/>
            <person name="Vidigal T.H.D.A."/>
            <person name="Brescovit A.D."/>
            <person name="Santos A.J."/>
        </authorList>
    </citation>
    <scope>NUCLEOTIDE SEQUENCE</scope>
    <source>
        <tissue evidence="2">Shoot tissue taken approximately 20 cm above the soil surface</tissue>
    </source>
</reference>
<protein>
    <submittedName>
        <fullName evidence="2">Uncharacterized protein</fullName>
    </submittedName>
</protein>
<evidence type="ECO:0000313" key="2">
    <source>
        <dbReference type="EMBL" id="JAE37190.1"/>
    </source>
</evidence>
<organism evidence="2">
    <name type="scientific">Arundo donax</name>
    <name type="common">Giant reed</name>
    <name type="synonym">Donax arundinaceus</name>
    <dbReference type="NCBI Taxonomy" id="35708"/>
    <lineage>
        <taxon>Eukaryota</taxon>
        <taxon>Viridiplantae</taxon>
        <taxon>Streptophyta</taxon>
        <taxon>Embryophyta</taxon>
        <taxon>Tracheophyta</taxon>
        <taxon>Spermatophyta</taxon>
        <taxon>Magnoliopsida</taxon>
        <taxon>Liliopsida</taxon>
        <taxon>Poales</taxon>
        <taxon>Poaceae</taxon>
        <taxon>PACMAD clade</taxon>
        <taxon>Arundinoideae</taxon>
        <taxon>Arundineae</taxon>
        <taxon>Arundo</taxon>
    </lineage>
</organism>
<dbReference type="EMBL" id="GBRH01160706">
    <property type="protein sequence ID" value="JAE37190.1"/>
    <property type="molecule type" value="Transcribed_RNA"/>
</dbReference>
<name>A0A0A9HJ75_ARUDO</name>
<sequence>MTPSFDAENPLSLSLDKAMAVTGCRCFTRTLKPSLGSGGKTLAARSLRFVPLSSSCFLCRISATRLPTSSSSSSSSSPFFAASITLFTNFFAIRTFLSPAVSSSLPSSSPSSSTPPPSAAKPSSSLSSLSMSSSRPPRRRLGSDSKKGSSSPPPPRREPGRGFGRDARLRGRGAMVGGEGGGAR</sequence>
<accession>A0A0A9HJ75</accession>
<evidence type="ECO:0000256" key="1">
    <source>
        <dbReference type="SAM" id="MobiDB-lite"/>
    </source>
</evidence>
<feature type="compositionally biased region" description="Gly residues" evidence="1">
    <location>
        <begin position="174"/>
        <end position="184"/>
    </location>
</feature>
<feature type="compositionally biased region" description="Basic and acidic residues" evidence="1">
    <location>
        <begin position="155"/>
        <end position="169"/>
    </location>
</feature>
<feature type="region of interest" description="Disordered" evidence="1">
    <location>
        <begin position="104"/>
        <end position="184"/>
    </location>
</feature>